<dbReference type="Proteomes" id="UP001165269">
    <property type="component" value="Unassembled WGS sequence"/>
</dbReference>
<reference evidence="1" key="1">
    <citation type="submission" date="2022-03" db="EMBL/GenBank/DDBJ databases">
        <title>Streptomyces 7R015 and 7R016 isolated from Barleria lupulina in Thailand.</title>
        <authorList>
            <person name="Kanchanasin P."/>
            <person name="Phongsopitanun W."/>
            <person name="Tanasupawat S."/>
        </authorList>
    </citation>
    <scope>NUCLEOTIDE SEQUENCE</scope>
    <source>
        <strain evidence="1">7R015</strain>
    </source>
</reference>
<gene>
    <name evidence="1" type="ORF">MQP27_09110</name>
</gene>
<comment type="caution">
    <text evidence="1">The sequence shown here is derived from an EMBL/GenBank/DDBJ whole genome shotgun (WGS) entry which is preliminary data.</text>
</comment>
<keyword evidence="2" id="KW-1185">Reference proteome</keyword>
<evidence type="ECO:0000313" key="1">
    <source>
        <dbReference type="EMBL" id="MCI3271270.1"/>
    </source>
</evidence>
<dbReference type="InterPro" id="IPR029058">
    <property type="entry name" value="AB_hydrolase_fold"/>
</dbReference>
<organism evidence="1 2">
    <name type="scientific">Streptomyces cylindrosporus</name>
    <dbReference type="NCBI Taxonomy" id="2927583"/>
    <lineage>
        <taxon>Bacteria</taxon>
        <taxon>Bacillati</taxon>
        <taxon>Actinomycetota</taxon>
        <taxon>Actinomycetes</taxon>
        <taxon>Kitasatosporales</taxon>
        <taxon>Streptomycetaceae</taxon>
        <taxon>Streptomyces</taxon>
    </lineage>
</organism>
<accession>A0ABS9Y425</accession>
<evidence type="ECO:0008006" key="3">
    <source>
        <dbReference type="Google" id="ProtNLM"/>
    </source>
</evidence>
<protein>
    <recommendedName>
        <fullName evidence="3">Alpha/beta hydrolase</fullName>
    </recommendedName>
</protein>
<proteinExistence type="predicted"/>
<evidence type="ECO:0000313" key="2">
    <source>
        <dbReference type="Proteomes" id="UP001165269"/>
    </source>
</evidence>
<dbReference type="Gene3D" id="3.40.50.1820">
    <property type="entry name" value="alpha/beta hydrolase"/>
    <property type="match status" value="1"/>
</dbReference>
<dbReference type="SUPFAM" id="SSF53474">
    <property type="entry name" value="alpha/beta-Hydrolases"/>
    <property type="match status" value="1"/>
</dbReference>
<sequence>MTSTVHRHLRWHKDRGGTAYRTRRSFPAAPANATVLLAGPGSVSALDGGGRDDRLLGELTERLVADGAQVLDCDMPARDPKSPATEEDRRLRSERLGQLLDSSRHLVTGPLSLIGFSLGGQALLRLLESGAPPRADRVVLVGTVVEEDVFMTSRIPAVELVYGGHDLVGYLADASDDKLPPAVFDPGMYADWSARHVIGTHTPAVRVHVLEGLGHTLHPCGRGPARDPLAALTSLVGAEW</sequence>
<dbReference type="RefSeq" id="WP_242763464.1">
    <property type="nucleotide sequence ID" value="NZ_JALDAY010000002.1"/>
</dbReference>
<dbReference type="EMBL" id="JALDAY010000002">
    <property type="protein sequence ID" value="MCI3271270.1"/>
    <property type="molecule type" value="Genomic_DNA"/>
</dbReference>
<name>A0ABS9Y425_9ACTN</name>